<proteinExistence type="predicted"/>
<keyword evidence="1" id="KW-0687">Ribonucleoprotein</keyword>
<dbReference type="PANTHER" id="PTHR28271:SF1">
    <property type="entry name" value="LARGE RIBOSOMAL SUBUNIT PROTEIN ML60"/>
    <property type="match status" value="1"/>
</dbReference>
<dbReference type="GO" id="GO:0003735">
    <property type="term" value="F:structural constituent of ribosome"/>
    <property type="evidence" value="ECO:0007669"/>
    <property type="project" value="TreeGrafter"/>
</dbReference>
<dbReference type="KEGG" id="kbi:30211830"/>
<keyword evidence="1" id="KW-0689">Ribosomal protein</keyword>
<reference evidence="1" key="2">
    <citation type="submission" date="2014-01" db="EMBL/GenBank/DDBJ databases">
        <title>Evolution of pathogenesis and genome organization in the Tremellales.</title>
        <authorList>
            <person name="Cuomo C."/>
            <person name="Litvintseva A."/>
            <person name="Heitman J."/>
            <person name="Chen Y."/>
            <person name="Sun S."/>
            <person name="Springer D."/>
            <person name="Dromer F."/>
            <person name="Young S."/>
            <person name="Zeng Q."/>
            <person name="Chapman S."/>
            <person name="Gujja S."/>
            <person name="Saif S."/>
            <person name="Birren B."/>
        </authorList>
    </citation>
    <scope>NUCLEOTIDE SEQUENCE</scope>
    <source>
        <strain evidence="1">CBS 10118</strain>
    </source>
</reference>
<dbReference type="PANTHER" id="PTHR28271">
    <property type="entry name" value="54S RIBOSOMAL PROTEIN L31, MITOCHONDRIAL"/>
    <property type="match status" value="1"/>
</dbReference>
<dbReference type="RefSeq" id="XP_019044150.2">
    <property type="nucleotide sequence ID" value="XM_019194027.2"/>
</dbReference>
<dbReference type="InterPro" id="IPR016340">
    <property type="entry name" value="Ribosomal_mL60"/>
</dbReference>
<dbReference type="AlphaFoldDB" id="A0A1B9FWE3"/>
<dbReference type="OrthoDB" id="2332379at2759"/>
<protein>
    <submittedName>
        <fullName evidence="1">50S small subunit ribosomal protein L31</fullName>
    </submittedName>
</protein>
<name>A0A1B9FWE3_9TREE</name>
<sequence>MFGAFRPSSILSGGLLWKTPWRLSPTRKANQRKRLKQVDSVISAVAQSGITTRSLERALALPMESEMNPRGEL</sequence>
<dbReference type="VEuPathDB" id="FungiDB:I302_07431"/>
<evidence type="ECO:0000313" key="1">
    <source>
        <dbReference type="EMBL" id="OCF23080.1"/>
    </source>
</evidence>
<organism evidence="1">
    <name type="scientific">Kwoniella bestiolae CBS 10118</name>
    <dbReference type="NCBI Taxonomy" id="1296100"/>
    <lineage>
        <taxon>Eukaryota</taxon>
        <taxon>Fungi</taxon>
        <taxon>Dikarya</taxon>
        <taxon>Basidiomycota</taxon>
        <taxon>Agaricomycotina</taxon>
        <taxon>Tremellomycetes</taxon>
        <taxon>Tremellales</taxon>
        <taxon>Cryptococcaceae</taxon>
        <taxon>Kwoniella</taxon>
    </lineage>
</organism>
<reference evidence="1" key="1">
    <citation type="submission" date="2013-07" db="EMBL/GenBank/DDBJ databases">
        <title>The Genome Sequence of Cryptococcus bestiolae CBS10118.</title>
        <authorList>
            <consortium name="The Broad Institute Genome Sequencing Platform"/>
            <person name="Cuomo C."/>
            <person name="Litvintseva A."/>
            <person name="Chen Y."/>
            <person name="Heitman J."/>
            <person name="Sun S."/>
            <person name="Springer D."/>
            <person name="Dromer F."/>
            <person name="Young S.K."/>
            <person name="Zeng Q."/>
            <person name="Gargeya S."/>
            <person name="Fitzgerald M."/>
            <person name="Abouelleil A."/>
            <person name="Alvarado L."/>
            <person name="Berlin A.M."/>
            <person name="Chapman S.B."/>
            <person name="Dewar J."/>
            <person name="Goldberg J."/>
            <person name="Griggs A."/>
            <person name="Gujja S."/>
            <person name="Hansen M."/>
            <person name="Howarth C."/>
            <person name="Imamovic A."/>
            <person name="Larimer J."/>
            <person name="McCowan C."/>
            <person name="Murphy C."/>
            <person name="Pearson M."/>
            <person name="Priest M."/>
            <person name="Roberts A."/>
            <person name="Saif S."/>
            <person name="Shea T."/>
            <person name="Sykes S."/>
            <person name="Wortman J."/>
            <person name="Nusbaum C."/>
            <person name="Birren B."/>
        </authorList>
    </citation>
    <scope>NUCLEOTIDE SEQUENCE [LARGE SCALE GENOMIC DNA]</scope>
    <source>
        <strain evidence="1">CBS 10118</strain>
    </source>
</reference>
<dbReference type="STRING" id="1296100.A0A1B9FWE3"/>
<accession>A0A1B9FWE3</accession>
<dbReference type="GO" id="GO:0005762">
    <property type="term" value="C:mitochondrial large ribosomal subunit"/>
    <property type="evidence" value="ECO:0007669"/>
    <property type="project" value="TreeGrafter"/>
</dbReference>
<dbReference type="Pfam" id="PF09784">
    <property type="entry name" value="L31"/>
    <property type="match status" value="1"/>
</dbReference>
<dbReference type="EMBL" id="KI894024">
    <property type="protein sequence ID" value="OCF23080.1"/>
    <property type="molecule type" value="Genomic_DNA"/>
</dbReference>
<gene>
    <name evidence="1" type="ORF">I302_07431</name>
</gene>
<dbReference type="GeneID" id="30211830"/>